<evidence type="ECO:0000313" key="1">
    <source>
        <dbReference type="EMBL" id="ABN08293.1"/>
    </source>
</evidence>
<accession>A2Q3U3</accession>
<name>A2Q3U3_MEDTR</name>
<dbReference type="AlphaFoldDB" id="A2Q3U3"/>
<sequence length="89" mass="10028">MIVKSTVKQCLGNLCYMDSMPTIKLIQEGDQKNQRFGYEIWLIKIMLHCTFGKGNQCDDFLAKMGAQSNDDLVFLDSPLLLVDAMGTSF</sequence>
<organism evidence="1">
    <name type="scientific">Medicago truncatula</name>
    <name type="common">Barrel medic</name>
    <name type="synonym">Medicago tribuloides</name>
    <dbReference type="NCBI Taxonomy" id="3880"/>
    <lineage>
        <taxon>Eukaryota</taxon>
        <taxon>Viridiplantae</taxon>
        <taxon>Streptophyta</taxon>
        <taxon>Embryophyta</taxon>
        <taxon>Tracheophyta</taxon>
        <taxon>Spermatophyta</taxon>
        <taxon>Magnoliopsida</taxon>
        <taxon>eudicotyledons</taxon>
        <taxon>Gunneridae</taxon>
        <taxon>Pentapetalae</taxon>
        <taxon>rosids</taxon>
        <taxon>fabids</taxon>
        <taxon>Fabales</taxon>
        <taxon>Fabaceae</taxon>
        <taxon>Papilionoideae</taxon>
        <taxon>50 kb inversion clade</taxon>
        <taxon>NPAAA clade</taxon>
        <taxon>Hologalegina</taxon>
        <taxon>IRL clade</taxon>
        <taxon>Trifolieae</taxon>
        <taxon>Medicago</taxon>
    </lineage>
</organism>
<reference evidence="1" key="2">
    <citation type="submission" date="2007-03" db="EMBL/GenBank/DDBJ databases">
        <authorList>
            <consortium name="The International Medicago Genome Annotation Group"/>
        </authorList>
    </citation>
    <scope>NUCLEOTIDE SEQUENCE</scope>
</reference>
<gene>
    <name evidence="1" type="ORF">MtrDRAFT_AC155889g22v2</name>
</gene>
<proteinExistence type="predicted"/>
<reference evidence="1" key="1">
    <citation type="submission" date="2005-01" db="EMBL/GenBank/DDBJ databases">
        <authorList>
            <person name="Town C.D."/>
        </authorList>
    </citation>
    <scope>NUCLEOTIDE SEQUENCE</scope>
</reference>
<dbReference type="EMBL" id="AC155889">
    <property type="protein sequence ID" value="ABN08293.1"/>
    <property type="molecule type" value="Genomic_DNA"/>
</dbReference>
<protein>
    <submittedName>
        <fullName evidence="1">Uncharacterized protein</fullName>
    </submittedName>
</protein>